<evidence type="ECO:0000313" key="4">
    <source>
        <dbReference type="Proteomes" id="UP000054302"/>
    </source>
</evidence>
<feature type="region of interest" description="Disordered" evidence="1">
    <location>
        <begin position="124"/>
        <end position="188"/>
    </location>
</feature>
<feature type="region of interest" description="Disordered" evidence="1">
    <location>
        <begin position="427"/>
        <end position="550"/>
    </location>
</feature>
<feature type="domain" description="DUF7924" evidence="2">
    <location>
        <begin position="241"/>
        <end position="394"/>
    </location>
</feature>
<dbReference type="HOGENOM" id="CLU_023878_1_1_1"/>
<feature type="compositionally biased region" description="Polar residues" evidence="1">
    <location>
        <begin position="489"/>
        <end position="516"/>
    </location>
</feature>
<protein>
    <recommendedName>
        <fullName evidence="2">DUF7924 domain-containing protein</fullName>
    </recommendedName>
</protein>
<feature type="compositionally biased region" description="Acidic residues" evidence="1">
    <location>
        <begin position="449"/>
        <end position="461"/>
    </location>
</feature>
<feature type="compositionally biased region" description="Low complexity" evidence="1">
    <location>
        <begin position="433"/>
        <end position="446"/>
    </location>
</feature>
<organism evidence="3 4">
    <name type="scientific">Exophiala mesophila</name>
    <name type="common">Black yeast-like fungus</name>
    <dbReference type="NCBI Taxonomy" id="212818"/>
    <lineage>
        <taxon>Eukaryota</taxon>
        <taxon>Fungi</taxon>
        <taxon>Dikarya</taxon>
        <taxon>Ascomycota</taxon>
        <taxon>Pezizomycotina</taxon>
        <taxon>Eurotiomycetes</taxon>
        <taxon>Chaetothyriomycetidae</taxon>
        <taxon>Chaetothyriales</taxon>
        <taxon>Herpotrichiellaceae</taxon>
        <taxon>Exophiala</taxon>
    </lineage>
</organism>
<dbReference type="Proteomes" id="UP000054302">
    <property type="component" value="Unassembled WGS sequence"/>
</dbReference>
<keyword evidence="4" id="KW-1185">Reference proteome</keyword>
<evidence type="ECO:0000256" key="1">
    <source>
        <dbReference type="SAM" id="MobiDB-lite"/>
    </source>
</evidence>
<dbReference type="RefSeq" id="XP_016225684.1">
    <property type="nucleotide sequence ID" value="XM_016369896.1"/>
</dbReference>
<feature type="region of interest" description="Disordered" evidence="1">
    <location>
        <begin position="1"/>
        <end position="44"/>
    </location>
</feature>
<dbReference type="GeneID" id="27323110"/>
<reference evidence="3 4" key="1">
    <citation type="submission" date="2015-01" db="EMBL/GenBank/DDBJ databases">
        <title>The Genome Sequence of Exophiala mesophila CBS40295.</title>
        <authorList>
            <consortium name="The Broad Institute Genomics Platform"/>
            <person name="Cuomo C."/>
            <person name="de Hoog S."/>
            <person name="Gorbushina A."/>
            <person name="Stielow B."/>
            <person name="Teixiera M."/>
            <person name="Abouelleil A."/>
            <person name="Chapman S.B."/>
            <person name="Priest M."/>
            <person name="Young S.K."/>
            <person name="Wortman J."/>
            <person name="Nusbaum C."/>
            <person name="Birren B."/>
        </authorList>
    </citation>
    <scope>NUCLEOTIDE SEQUENCE [LARGE SCALE GENOMIC DNA]</scope>
    <source>
        <strain evidence="3 4">CBS 40295</strain>
    </source>
</reference>
<feature type="region of interest" description="Disordered" evidence="1">
    <location>
        <begin position="70"/>
        <end position="111"/>
    </location>
</feature>
<gene>
    <name evidence="3" type="ORF">PV10_05265</name>
</gene>
<dbReference type="AlphaFoldDB" id="A0A0D1WXI3"/>
<sequence>MFVLNEDLPSKKRRRDTLESLPKDSPEDSPSPKRKKRTSEAETYRWHRTPSFWNRLSKVHLTRGALREFDRRTLKTEQPVQPVLTPQSGINTSGPGTKSAKRFSRHGGPDLTHIRGFAILADQDAMSQSNSSRKRSSASGGSGATSKTGKSSYDPNFEQNLIDGGIYPEGYEPDDTHPPLEPGNMDDIQTTMRAPRASLSPSRFTHADFQEFKRKVKRAGDEATARAEIMSIIAGDSRRNHYSASDRQFNHLEPLADDLPKPVPDLYDGAYPQQIDRSVRRDLGKHIVPSNNTSLPAAPNFFLEGKSEGGRADVAKRQACHDGAVGARAMHSLQNYKSAEPTYDGNAYSYSNTYHQGTATLQLYTHHLTAPKAPGEPPECHMSQLKGFQMTSDRETFVKGAGGLRNNRDRAKTDRDNLIDHANQIARRAPAVTPSTTSTDSRTSLSMLQEDESDTSTDEFAAEQMTAKRTRHAALEKSRHPAMTPTAAPYSTTRLSHESTISRQAMTSAQYVQSSARSRHPTEDGKNRRQIRPTQKVLENTDTGFRDRRR</sequence>
<accession>A0A0D1WXI3</accession>
<dbReference type="OMA" id="TYRWHRT"/>
<feature type="compositionally biased region" description="Polar residues" evidence="1">
    <location>
        <begin position="76"/>
        <end position="96"/>
    </location>
</feature>
<evidence type="ECO:0000259" key="2">
    <source>
        <dbReference type="Pfam" id="PF25545"/>
    </source>
</evidence>
<dbReference type="EMBL" id="KN847522">
    <property type="protein sequence ID" value="KIV94110.1"/>
    <property type="molecule type" value="Genomic_DNA"/>
</dbReference>
<dbReference type="STRING" id="212818.A0A0D1WXI3"/>
<dbReference type="VEuPathDB" id="FungiDB:PV10_05265"/>
<name>A0A0D1WXI3_EXOME</name>
<feature type="compositionally biased region" description="Basic and acidic residues" evidence="1">
    <location>
        <begin position="16"/>
        <end position="26"/>
    </location>
</feature>
<dbReference type="Pfam" id="PF25545">
    <property type="entry name" value="DUF7924"/>
    <property type="match status" value="1"/>
</dbReference>
<dbReference type="InterPro" id="IPR057684">
    <property type="entry name" value="DUF7924"/>
</dbReference>
<dbReference type="OrthoDB" id="5393196at2759"/>
<evidence type="ECO:0000313" key="3">
    <source>
        <dbReference type="EMBL" id="KIV94110.1"/>
    </source>
</evidence>
<proteinExistence type="predicted"/>